<evidence type="ECO:0000256" key="1">
    <source>
        <dbReference type="SAM" id="Phobius"/>
    </source>
</evidence>
<keyword evidence="3" id="KW-1185">Reference proteome</keyword>
<dbReference type="OrthoDB" id="1708005at2"/>
<name>A0A1H3PY96_9FIRM</name>
<feature type="transmembrane region" description="Helical" evidence="1">
    <location>
        <begin position="58"/>
        <end position="74"/>
    </location>
</feature>
<keyword evidence="1" id="KW-0812">Transmembrane</keyword>
<sequence>MVKMYNRESKRVAIGGIVTLLSTLSLYMSSILPTNRLFFFALSTFFLASIVIEINTKFAILVYISSALLSFIMIPNKTIVLPYIIFFGYYAIIKSIIERINMLLIEILIKLFLFNLSIYIEYTIFSKVLLGDIMFKLPAWILFILIQLAFIIYDYSFSICIYFYRTKIRTRTKK</sequence>
<evidence type="ECO:0000313" key="3">
    <source>
        <dbReference type="Proteomes" id="UP000198625"/>
    </source>
</evidence>
<dbReference type="Proteomes" id="UP000198625">
    <property type="component" value="Unassembled WGS sequence"/>
</dbReference>
<feature type="transmembrane region" description="Helical" evidence="1">
    <location>
        <begin position="80"/>
        <end position="97"/>
    </location>
</feature>
<keyword evidence="1" id="KW-0472">Membrane</keyword>
<evidence type="ECO:0000313" key="2">
    <source>
        <dbReference type="EMBL" id="SDZ06127.1"/>
    </source>
</evidence>
<organism evidence="2 3">
    <name type="scientific">Proteiniborus ethanoligenes</name>
    <dbReference type="NCBI Taxonomy" id="415015"/>
    <lineage>
        <taxon>Bacteria</taxon>
        <taxon>Bacillati</taxon>
        <taxon>Bacillota</taxon>
        <taxon>Clostridia</taxon>
        <taxon>Eubacteriales</taxon>
        <taxon>Proteiniborus</taxon>
    </lineage>
</organism>
<feature type="transmembrane region" description="Helical" evidence="1">
    <location>
        <begin position="12"/>
        <end position="31"/>
    </location>
</feature>
<dbReference type="RefSeq" id="WP_091729862.1">
    <property type="nucleotide sequence ID" value="NZ_FNQE01000017.1"/>
</dbReference>
<feature type="transmembrane region" description="Helical" evidence="1">
    <location>
        <begin position="104"/>
        <end position="125"/>
    </location>
</feature>
<gene>
    <name evidence="2" type="ORF">SAMN05660462_01700</name>
</gene>
<protein>
    <submittedName>
        <fullName evidence="2">Uncharacterized protein</fullName>
    </submittedName>
</protein>
<feature type="transmembrane region" description="Helical" evidence="1">
    <location>
        <begin position="137"/>
        <end position="164"/>
    </location>
</feature>
<dbReference type="EMBL" id="FNQE01000017">
    <property type="protein sequence ID" value="SDZ06127.1"/>
    <property type="molecule type" value="Genomic_DNA"/>
</dbReference>
<proteinExistence type="predicted"/>
<dbReference type="STRING" id="415015.SAMN05660462_01700"/>
<feature type="transmembrane region" description="Helical" evidence="1">
    <location>
        <begin position="37"/>
        <end position="53"/>
    </location>
</feature>
<keyword evidence="1" id="KW-1133">Transmembrane helix</keyword>
<reference evidence="2 3" key="1">
    <citation type="submission" date="2016-10" db="EMBL/GenBank/DDBJ databases">
        <authorList>
            <person name="de Groot N.N."/>
        </authorList>
    </citation>
    <scope>NUCLEOTIDE SEQUENCE [LARGE SCALE GENOMIC DNA]</scope>
    <source>
        <strain evidence="2 3">DSM 21650</strain>
    </source>
</reference>
<dbReference type="AlphaFoldDB" id="A0A1H3PY96"/>
<accession>A0A1H3PY96</accession>